<dbReference type="EMBL" id="JACRIW010000030">
    <property type="protein sequence ID" value="MBI5168536.1"/>
    <property type="molecule type" value="Genomic_DNA"/>
</dbReference>
<dbReference type="InterPro" id="IPR027602">
    <property type="entry name" value="PGA_system"/>
</dbReference>
<dbReference type="NCBIfam" id="TIGR04332">
    <property type="entry name" value="gamma_Glu_sys"/>
    <property type="match status" value="1"/>
</dbReference>
<feature type="chain" id="PRO_5037485826" evidence="2">
    <location>
        <begin position="24"/>
        <end position="372"/>
    </location>
</feature>
<dbReference type="AlphaFoldDB" id="A0A933W825"/>
<feature type="transmembrane region" description="Helical" evidence="1">
    <location>
        <begin position="333"/>
        <end position="353"/>
    </location>
</feature>
<protein>
    <submittedName>
        <fullName evidence="3">Poly-gamma-glutamate system protein</fullName>
    </submittedName>
</protein>
<evidence type="ECO:0000256" key="1">
    <source>
        <dbReference type="SAM" id="Phobius"/>
    </source>
</evidence>
<reference evidence="3" key="1">
    <citation type="submission" date="2020-07" db="EMBL/GenBank/DDBJ databases">
        <title>Huge and variable diversity of episymbiotic CPR bacteria and DPANN archaea in groundwater ecosystems.</title>
        <authorList>
            <person name="He C.Y."/>
            <person name="Keren R."/>
            <person name="Whittaker M."/>
            <person name="Farag I.F."/>
            <person name="Doudna J."/>
            <person name="Cate J.H.D."/>
            <person name="Banfield J.F."/>
        </authorList>
    </citation>
    <scope>NUCLEOTIDE SEQUENCE</scope>
    <source>
        <strain evidence="3">NC_groundwater_1813_Pr3_B-0.1um_71_17</strain>
    </source>
</reference>
<keyword evidence="1" id="KW-0812">Transmembrane</keyword>
<evidence type="ECO:0000256" key="2">
    <source>
        <dbReference type="SAM" id="SignalP"/>
    </source>
</evidence>
<evidence type="ECO:0000313" key="4">
    <source>
        <dbReference type="Proteomes" id="UP000696931"/>
    </source>
</evidence>
<keyword evidence="2" id="KW-0732">Signal</keyword>
<proteinExistence type="predicted"/>
<gene>
    <name evidence="3" type="primary">pgsW</name>
    <name evidence="3" type="ORF">HZA61_03515</name>
</gene>
<feature type="signal peptide" evidence="2">
    <location>
        <begin position="1"/>
        <end position="23"/>
    </location>
</feature>
<evidence type="ECO:0000313" key="3">
    <source>
        <dbReference type="EMBL" id="MBI5168536.1"/>
    </source>
</evidence>
<comment type="caution">
    <text evidence="3">The sequence shown here is derived from an EMBL/GenBank/DDBJ whole genome shotgun (WGS) entry which is preliminary data.</text>
</comment>
<accession>A0A933W825</accession>
<name>A0A933W825_UNCEI</name>
<keyword evidence="1" id="KW-0472">Membrane</keyword>
<sequence length="372" mass="39422">MSSARASTPALLGLALLATVVYAASERSLTPVHADAYARKKAAVGIMQRAEVVIAATKTQRAIAIDGRNDPEHTGLVGPQFTLITTDRGSQEAKQLATHPNFAAAVTQMLLEAGVRKGDLVAVGMTGSLPGFNLATLSACKAIGAEPIVIVSVGASMFGATDPEYTWLDMESSLREANVLPFRTLAASLGGGGDNGRGLSPQGRDLLLQAVQRNGVVLLQHETVMEGVKARVALYDSVAAARGRKIAAYVNVGGGVASLGGAQNSRLIPAGLTMRLARRNYPNRGVINVFGERGLPVIQMLDVTLLARRYGIREEGGTMPKPGQGLVFVKYKYNVWLVAASALVVLVANFFVLRLDLRHRLMGRPHPETEHA</sequence>
<organism evidence="3 4">
    <name type="scientific">Eiseniibacteriota bacterium</name>
    <dbReference type="NCBI Taxonomy" id="2212470"/>
    <lineage>
        <taxon>Bacteria</taxon>
        <taxon>Candidatus Eiseniibacteriota</taxon>
    </lineage>
</organism>
<dbReference type="Proteomes" id="UP000696931">
    <property type="component" value="Unassembled WGS sequence"/>
</dbReference>
<keyword evidence="1" id="KW-1133">Transmembrane helix</keyword>